<evidence type="ECO:0000256" key="1">
    <source>
        <dbReference type="ARBA" id="ARBA00005868"/>
    </source>
</evidence>
<evidence type="ECO:0000313" key="14">
    <source>
        <dbReference type="EMBL" id="MCM1992127.1"/>
    </source>
</evidence>
<accession>A0A9J6P5W7</accession>
<dbReference type="AlphaFoldDB" id="A0A9J6P5W7"/>
<dbReference type="CDD" id="cd03221">
    <property type="entry name" value="ABCF_EF-3"/>
    <property type="match status" value="2"/>
</dbReference>
<dbReference type="InterPro" id="IPR037118">
    <property type="entry name" value="Val-tRNA_synth_C_sf"/>
</dbReference>
<dbReference type="GO" id="GO:0003677">
    <property type="term" value="F:DNA binding"/>
    <property type="evidence" value="ECO:0007669"/>
    <property type="project" value="InterPro"/>
</dbReference>
<dbReference type="RefSeq" id="WP_250861294.1">
    <property type="nucleotide sequence ID" value="NZ_JAGSOJ010000005.1"/>
</dbReference>
<keyword evidence="12" id="KW-0175">Coiled coil</keyword>
<dbReference type="GO" id="GO:0006417">
    <property type="term" value="P:regulation of translation"/>
    <property type="evidence" value="ECO:0007669"/>
    <property type="project" value="UniProtKB-KW"/>
</dbReference>
<feature type="domain" description="ABC transporter" evidence="13">
    <location>
        <begin position="316"/>
        <end position="533"/>
    </location>
</feature>
<feature type="domain" description="ABC transporter" evidence="13">
    <location>
        <begin position="4"/>
        <end position="252"/>
    </location>
</feature>
<organism evidence="14 15">
    <name type="scientific">Oceanirhabdus seepicola</name>
    <dbReference type="NCBI Taxonomy" id="2828781"/>
    <lineage>
        <taxon>Bacteria</taxon>
        <taxon>Bacillati</taxon>
        <taxon>Bacillota</taxon>
        <taxon>Clostridia</taxon>
        <taxon>Eubacteriales</taxon>
        <taxon>Clostridiaceae</taxon>
        <taxon>Oceanirhabdus</taxon>
    </lineage>
</organism>
<evidence type="ECO:0000256" key="8">
    <source>
        <dbReference type="ARBA" id="ARBA00022840"/>
    </source>
</evidence>
<dbReference type="Pfam" id="PF16326">
    <property type="entry name" value="ABC_tran_CTD"/>
    <property type="match status" value="1"/>
</dbReference>
<dbReference type="GO" id="GO:0016887">
    <property type="term" value="F:ATP hydrolysis activity"/>
    <property type="evidence" value="ECO:0007669"/>
    <property type="project" value="InterPro"/>
</dbReference>
<reference evidence="14" key="1">
    <citation type="journal article" date="2021" name="mSystems">
        <title>Bacteria and Archaea Synergistically Convert Glycine Betaine to Biogenic Methane in the Formosa Cold Seep of the South China Sea.</title>
        <authorList>
            <person name="Li L."/>
            <person name="Zhang W."/>
            <person name="Zhang S."/>
            <person name="Song L."/>
            <person name="Sun Q."/>
            <person name="Zhang H."/>
            <person name="Xiang H."/>
            <person name="Dong X."/>
        </authorList>
    </citation>
    <scope>NUCLEOTIDE SEQUENCE</scope>
    <source>
        <strain evidence="14">ZWT</strain>
    </source>
</reference>
<keyword evidence="3" id="KW-0820">tRNA-binding</keyword>
<dbReference type="PROSITE" id="PS00211">
    <property type="entry name" value="ABC_TRANSPORTER_1"/>
    <property type="match status" value="1"/>
</dbReference>
<dbReference type="InterPro" id="IPR032781">
    <property type="entry name" value="ABC_tran_Xtn"/>
</dbReference>
<dbReference type="GO" id="GO:0019843">
    <property type="term" value="F:rRNA binding"/>
    <property type="evidence" value="ECO:0007669"/>
    <property type="project" value="UniProtKB-KW"/>
</dbReference>
<keyword evidence="9" id="KW-0810">Translation regulation</keyword>
<keyword evidence="15" id="KW-1185">Reference proteome</keyword>
<keyword evidence="5" id="KW-0677">Repeat</keyword>
<evidence type="ECO:0000259" key="13">
    <source>
        <dbReference type="PROSITE" id="PS50893"/>
    </source>
</evidence>
<evidence type="ECO:0000313" key="15">
    <source>
        <dbReference type="Proteomes" id="UP001056429"/>
    </source>
</evidence>
<dbReference type="GO" id="GO:0006412">
    <property type="term" value="P:translation"/>
    <property type="evidence" value="ECO:0007669"/>
    <property type="project" value="UniProtKB-KW"/>
</dbReference>
<keyword evidence="2" id="KW-0963">Cytoplasm</keyword>
<evidence type="ECO:0000256" key="3">
    <source>
        <dbReference type="ARBA" id="ARBA00022555"/>
    </source>
</evidence>
<dbReference type="Pfam" id="PF00005">
    <property type="entry name" value="ABC_tran"/>
    <property type="match status" value="2"/>
</dbReference>
<dbReference type="InterPro" id="IPR027417">
    <property type="entry name" value="P-loop_NTPase"/>
</dbReference>
<keyword evidence="4" id="KW-0699">rRNA-binding</keyword>
<evidence type="ECO:0000256" key="5">
    <source>
        <dbReference type="ARBA" id="ARBA00022737"/>
    </source>
</evidence>
<evidence type="ECO:0000256" key="10">
    <source>
        <dbReference type="ARBA" id="ARBA00022884"/>
    </source>
</evidence>
<keyword evidence="11" id="KW-0648">Protein biosynthesis</keyword>
<evidence type="ECO:0000256" key="9">
    <source>
        <dbReference type="ARBA" id="ARBA00022845"/>
    </source>
</evidence>
<dbReference type="PANTHER" id="PTHR42855">
    <property type="entry name" value="ABC TRANSPORTER ATP-BINDING SUBUNIT"/>
    <property type="match status" value="1"/>
</dbReference>
<dbReference type="EMBL" id="JAGSOJ010000005">
    <property type="protein sequence ID" value="MCM1992127.1"/>
    <property type="molecule type" value="Genomic_DNA"/>
</dbReference>
<dbReference type="InterPro" id="IPR032524">
    <property type="entry name" value="ABC_tran_C"/>
</dbReference>
<keyword evidence="10" id="KW-0694">RNA-binding</keyword>
<dbReference type="Gene3D" id="1.10.287.380">
    <property type="entry name" value="Valyl-tRNA synthetase, C-terminal domain"/>
    <property type="match status" value="1"/>
</dbReference>
<dbReference type="Gene3D" id="3.40.50.300">
    <property type="entry name" value="P-loop containing nucleotide triphosphate hydrolases"/>
    <property type="match status" value="2"/>
</dbReference>
<dbReference type="InterPro" id="IPR051309">
    <property type="entry name" value="ABCF_ATPase"/>
</dbReference>
<dbReference type="GO" id="GO:0005524">
    <property type="term" value="F:ATP binding"/>
    <property type="evidence" value="ECO:0007669"/>
    <property type="project" value="UniProtKB-KW"/>
</dbReference>
<dbReference type="Pfam" id="PF12848">
    <property type="entry name" value="ABC_tran_Xtn"/>
    <property type="match status" value="1"/>
</dbReference>
<dbReference type="FunFam" id="3.40.50.300:FF:000183">
    <property type="entry name" value="ABC transporter ATP-binding protein yjjK"/>
    <property type="match status" value="1"/>
</dbReference>
<dbReference type="InterPro" id="IPR003593">
    <property type="entry name" value="AAA+_ATPase"/>
</dbReference>
<keyword evidence="8 14" id="KW-0067">ATP-binding</keyword>
<sequence length="641" mass="74122">MNLITLENISKSYSEKVLLENISLGINEGEKIGIIGINGTGKSTLLKIIAGTEYADKGTITKKNNIVIEFLSQNPDFDMNATVIEQVFRGNSREMQVLRQYEGLLNKTDLSSEEKNKMIKMQDEINNLNLWDKEAEAKSILTRLDINDFNQKVGELSGGQRKRIALATALITPCELLILDEPTNHRDSDTIAWMEEYLNRRKGAVLMITHDRYFLDRVTNRIVEIEKGNLYSYDGNYSIFLEKKAEREELEISAQRKNENRFRRELAWIKRGAKARSTKQKARIDRFDKLKEEMVDLRQDKLEFSSMSSRLGKKIIEIENISKSYDNKLLIKDFSYRILKDDRIGIVGENGIGKSTLIKIINREIEADQGTISIGDTVKIGMFSQETFHMDDNMRVIDFVKEIAEFLPLANGEKISASKMLERFLFQPDIQFNFIGKLSGGEKRRLHLLRVLMGAPNVLLLDEPTNDLDTTTLSILEEFIEEFSGPVITVSHDRYFLDRICNNIFAYEGEGNIERYNGNYTDYLEIMKQSKNMDKEKAVSSKKNINISSSEVKEDGIQNKNIRNKTVKFSFNEKREYEQIDKVIEDLETKLSEIENQLKKEISNYVKINELIKEKEETEGLLEEKMERWEYLNDIAEQINS</sequence>
<dbReference type="FunFam" id="3.40.50.300:FF:000011">
    <property type="entry name" value="Putative ABC transporter ATP-binding component"/>
    <property type="match status" value="1"/>
</dbReference>
<feature type="coiled-coil region" evidence="12">
    <location>
        <begin position="577"/>
        <end position="628"/>
    </location>
</feature>
<dbReference type="GO" id="GO:0000049">
    <property type="term" value="F:tRNA binding"/>
    <property type="evidence" value="ECO:0007669"/>
    <property type="project" value="UniProtKB-KW"/>
</dbReference>
<dbReference type="Proteomes" id="UP001056429">
    <property type="component" value="Unassembled WGS sequence"/>
</dbReference>
<evidence type="ECO:0000256" key="12">
    <source>
        <dbReference type="SAM" id="Coils"/>
    </source>
</evidence>
<dbReference type="InterPro" id="IPR017871">
    <property type="entry name" value="ABC_transporter-like_CS"/>
</dbReference>
<dbReference type="SUPFAM" id="SSF52540">
    <property type="entry name" value="P-loop containing nucleoside triphosphate hydrolases"/>
    <property type="match status" value="2"/>
</dbReference>
<keyword evidence="6" id="KW-0547">Nucleotide-binding</keyword>
<dbReference type="PROSITE" id="PS50893">
    <property type="entry name" value="ABC_TRANSPORTER_2"/>
    <property type="match status" value="2"/>
</dbReference>
<keyword evidence="7" id="KW-0378">Hydrolase</keyword>
<dbReference type="InterPro" id="IPR003439">
    <property type="entry name" value="ABC_transporter-like_ATP-bd"/>
</dbReference>
<evidence type="ECO:0000256" key="6">
    <source>
        <dbReference type="ARBA" id="ARBA00022741"/>
    </source>
</evidence>
<reference evidence="14" key="2">
    <citation type="submission" date="2021-04" db="EMBL/GenBank/DDBJ databases">
        <authorList>
            <person name="Dong X."/>
        </authorList>
    </citation>
    <scope>NUCLEOTIDE SEQUENCE</scope>
    <source>
        <strain evidence="14">ZWT</strain>
    </source>
</reference>
<evidence type="ECO:0000256" key="11">
    <source>
        <dbReference type="ARBA" id="ARBA00022917"/>
    </source>
</evidence>
<gene>
    <name evidence="14" type="ORF">KDK92_20595</name>
</gene>
<protein>
    <submittedName>
        <fullName evidence="14">ABC-F family ATP-binding cassette domain-containing protein</fullName>
    </submittedName>
</protein>
<name>A0A9J6P5W7_9CLOT</name>
<comment type="similarity">
    <text evidence="1">Belongs to the ABC transporter superfamily. ABCF family. Translational throttle EttA subfamily.</text>
</comment>
<proteinExistence type="inferred from homology"/>
<comment type="caution">
    <text evidence="14">The sequence shown here is derived from an EMBL/GenBank/DDBJ whole genome shotgun (WGS) entry which is preliminary data.</text>
</comment>
<evidence type="ECO:0000256" key="4">
    <source>
        <dbReference type="ARBA" id="ARBA00022730"/>
    </source>
</evidence>
<dbReference type="SMART" id="SM00382">
    <property type="entry name" value="AAA"/>
    <property type="match status" value="2"/>
</dbReference>
<dbReference type="PANTHER" id="PTHR42855:SF1">
    <property type="entry name" value="ABC TRANSPORTER DOMAIN-CONTAINING PROTEIN"/>
    <property type="match status" value="1"/>
</dbReference>
<evidence type="ECO:0000256" key="2">
    <source>
        <dbReference type="ARBA" id="ARBA00022490"/>
    </source>
</evidence>
<evidence type="ECO:0000256" key="7">
    <source>
        <dbReference type="ARBA" id="ARBA00022801"/>
    </source>
</evidence>